<dbReference type="Gene3D" id="3.40.50.720">
    <property type="entry name" value="NAD(P)-binding Rossmann-like Domain"/>
    <property type="match status" value="1"/>
</dbReference>
<dbReference type="EMBL" id="JAJEKE010000010">
    <property type="protein sequence ID" value="MCQ1530229.1"/>
    <property type="molecule type" value="Genomic_DNA"/>
</dbReference>
<gene>
    <name evidence="1" type="ORF">LJD61_11800</name>
</gene>
<dbReference type="SUPFAM" id="SSF51735">
    <property type="entry name" value="NAD(P)-binding Rossmann-fold domains"/>
    <property type="match status" value="1"/>
</dbReference>
<sequence length="344" mass="37682">MKNGEVLFLTQEEVIKAGALDMSIAVPTMEQVFSLHEKKDYVLPQKSVLRWGDLESESTKGRINCMPGSIGGNLNAIGIKWISSSPQNPFKYNLPRASAVIILNDPETLVPMAIMDGAAISASRTGANSGVASKYLAKKNSKTLGLIGAGVQNRTQLLAVNYAHPEIETIKIYDLYEERAAKFAQEMGASLDKDITVSKTPYEAVKGSDIFITATVTKTPIIKSDWIEPGVLYCHVGSHECEFETILKMDKRIVDDWSEIKHRGVESLAIMFNSGMIDDSYISAELGQVVNGVKKGRENDTETIYLNTVGMGIEDVALAIKVYKNAVEMGLGKKLSLWEKPFAV</sequence>
<reference evidence="1 2" key="1">
    <citation type="submission" date="2021-10" db="EMBL/GenBank/DDBJ databases">
        <title>Lutispora strain m25 sp. nov., a thermophilic, non-spore-forming bacterium isolated from a lab-scale methanogenic bioreactor digesting anaerobic sludge.</title>
        <authorList>
            <person name="El Houari A."/>
            <person name="Mcdonald J."/>
        </authorList>
    </citation>
    <scope>NUCLEOTIDE SEQUENCE [LARGE SCALE GENOMIC DNA]</scope>
    <source>
        <strain evidence="2">m25</strain>
    </source>
</reference>
<dbReference type="Proteomes" id="UP001651880">
    <property type="component" value="Unassembled WGS sequence"/>
</dbReference>
<dbReference type="PANTHER" id="PTHR13812">
    <property type="entry name" value="KETIMINE REDUCTASE MU-CRYSTALLIN"/>
    <property type="match status" value="1"/>
</dbReference>
<dbReference type="PIRSF" id="PIRSF001439">
    <property type="entry name" value="CryM"/>
    <property type="match status" value="1"/>
</dbReference>
<accession>A0ABT1NGM9</accession>
<evidence type="ECO:0000313" key="1">
    <source>
        <dbReference type="EMBL" id="MCQ1530229.1"/>
    </source>
</evidence>
<proteinExistence type="predicted"/>
<protein>
    <submittedName>
        <fullName evidence="1">Ornithine cyclodeaminase family protein</fullName>
    </submittedName>
</protein>
<comment type="caution">
    <text evidence="1">The sequence shown here is derived from an EMBL/GenBank/DDBJ whole genome shotgun (WGS) entry which is preliminary data.</text>
</comment>
<organism evidence="1 2">
    <name type="scientific">Lutispora saccharofermentans</name>
    <dbReference type="NCBI Taxonomy" id="3024236"/>
    <lineage>
        <taxon>Bacteria</taxon>
        <taxon>Bacillati</taxon>
        <taxon>Bacillota</taxon>
        <taxon>Clostridia</taxon>
        <taxon>Lutisporales</taxon>
        <taxon>Lutisporaceae</taxon>
        <taxon>Lutispora</taxon>
    </lineage>
</organism>
<dbReference type="RefSeq" id="WP_255227748.1">
    <property type="nucleotide sequence ID" value="NZ_JAJEKE010000010.1"/>
</dbReference>
<dbReference type="InterPro" id="IPR036291">
    <property type="entry name" value="NAD(P)-bd_dom_sf"/>
</dbReference>
<keyword evidence="2" id="KW-1185">Reference proteome</keyword>
<dbReference type="PANTHER" id="PTHR13812:SF19">
    <property type="entry name" value="KETIMINE REDUCTASE MU-CRYSTALLIN"/>
    <property type="match status" value="1"/>
</dbReference>
<evidence type="ECO:0000313" key="2">
    <source>
        <dbReference type="Proteomes" id="UP001651880"/>
    </source>
</evidence>
<dbReference type="InterPro" id="IPR003462">
    <property type="entry name" value="ODC_Mu_crystall"/>
</dbReference>
<dbReference type="InterPro" id="IPR023401">
    <property type="entry name" value="ODC_N"/>
</dbReference>
<dbReference type="Pfam" id="PF02423">
    <property type="entry name" value="OCD_Mu_crystall"/>
    <property type="match status" value="1"/>
</dbReference>
<dbReference type="Gene3D" id="3.30.1780.10">
    <property type="entry name" value="ornithine cyclodeaminase, domain 1"/>
    <property type="match status" value="1"/>
</dbReference>
<name>A0ABT1NGM9_9FIRM</name>